<dbReference type="Proteomes" id="UP001055940">
    <property type="component" value="Chromosome"/>
</dbReference>
<evidence type="ECO:0000313" key="2">
    <source>
        <dbReference type="EMBL" id="USY17886.1"/>
    </source>
</evidence>
<evidence type="ECO:0000313" key="3">
    <source>
        <dbReference type="Proteomes" id="UP001055940"/>
    </source>
</evidence>
<organism evidence="2 3">
    <name type="scientific">Nocardiopsis exhalans</name>
    <dbReference type="NCBI Taxonomy" id="163604"/>
    <lineage>
        <taxon>Bacteria</taxon>
        <taxon>Bacillati</taxon>
        <taxon>Actinomycetota</taxon>
        <taxon>Actinomycetes</taxon>
        <taxon>Streptosporangiales</taxon>
        <taxon>Nocardiopsidaceae</taxon>
        <taxon>Nocardiopsis</taxon>
    </lineage>
</organism>
<dbReference type="RefSeq" id="WP_254417376.1">
    <property type="nucleotide sequence ID" value="NZ_BAAAJB010000011.1"/>
</dbReference>
<protein>
    <submittedName>
        <fullName evidence="2">Uncharacterized protein</fullName>
    </submittedName>
</protein>
<feature type="region of interest" description="Disordered" evidence="1">
    <location>
        <begin position="77"/>
        <end position="102"/>
    </location>
</feature>
<reference evidence="2" key="1">
    <citation type="submission" date="2022-06" db="EMBL/GenBank/DDBJ databases">
        <authorList>
            <person name="Ping M."/>
        </authorList>
    </citation>
    <scope>NUCLEOTIDE SEQUENCE</scope>
    <source>
        <strain evidence="2">JCM11759T</strain>
    </source>
</reference>
<gene>
    <name evidence="2" type="ORF">NE857_21465</name>
</gene>
<sequence>MSIAPTFSRWVRAWNTQIRRNLFTAEILRTTTRARGRSVPFGVTLTLGDRRAEVAVTHLTDPGTAHAEVAALLRRTADHLDPAVPGGAQGDGTHPTTDGSSR</sequence>
<name>A0ABY5D2B0_9ACTN</name>
<accession>A0ABY5D2B0</accession>
<proteinExistence type="predicted"/>
<evidence type="ECO:0000256" key="1">
    <source>
        <dbReference type="SAM" id="MobiDB-lite"/>
    </source>
</evidence>
<keyword evidence="3" id="KW-1185">Reference proteome</keyword>
<dbReference type="EMBL" id="CP099837">
    <property type="protein sequence ID" value="USY17886.1"/>
    <property type="molecule type" value="Genomic_DNA"/>
</dbReference>